<dbReference type="Pfam" id="PF12849">
    <property type="entry name" value="PBP_like_2"/>
    <property type="match status" value="1"/>
</dbReference>
<dbReference type="AlphaFoldDB" id="A0A840DMK4"/>
<keyword evidence="2 4" id="KW-0813">Transport</keyword>
<dbReference type="NCBIfam" id="TIGR00975">
    <property type="entry name" value="3a0107s03"/>
    <property type="match status" value="1"/>
</dbReference>
<dbReference type="CDD" id="cd13565">
    <property type="entry name" value="PBP2_PstS"/>
    <property type="match status" value="1"/>
</dbReference>
<dbReference type="Proteomes" id="UP000571183">
    <property type="component" value="Unassembled WGS sequence"/>
</dbReference>
<dbReference type="GO" id="GO:0035435">
    <property type="term" value="P:phosphate ion transmembrane transport"/>
    <property type="evidence" value="ECO:0007669"/>
    <property type="project" value="InterPro"/>
</dbReference>
<dbReference type="InterPro" id="IPR024370">
    <property type="entry name" value="PBP_domain"/>
</dbReference>
<dbReference type="GO" id="GO:0042301">
    <property type="term" value="F:phosphate ion binding"/>
    <property type="evidence" value="ECO:0007669"/>
    <property type="project" value="InterPro"/>
</dbReference>
<proteinExistence type="inferred from homology"/>
<keyword evidence="5" id="KW-0732">Signal</keyword>
<keyword evidence="3 4" id="KW-0592">Phosphate transport</keyword>
<dbReference type="PROSITE" id="PS51257">
    <property type="entry name" value="PROKAR_LIPOPROTEIN"/>
    <property type="match status" value="1"/>
</dbReference>
<evidence type="ECO:0000256" key="4">
    <source>
        <dbReference type="PIRNR" id="PIRNR002756"/>
    </source>
</evidence>
<feature type="domain" description="PBP" evidence="6">
    <location>
        <begin position="40"/>
        <end position="339"/>
    </location>
</feature>
<protein>
    <recommendedName>
        <fullName evidence="4">Phosphate-binding protein</fullName>
    </recommendedName>
</protein>
<dbReference type="PIRSF" id="PIRSF002756">
    <property type="entry name" value="PstS"/>
    <property type="match status" value="1"/>
</dbReference>
<sequence>MKFIKAAKLAAAGSITALALSACAANETGDTATQSTSDSATASLSGELNGVGASSMAPAQEAWSITFQQKHPNVTVNYDPAGSGTGRETFQNGASAFAGSDRAFKTSELAGGQFSGCAANSEVLEFPVYISPIAIIFNVAGVDSLQLDAPTIAKIFTGQIKQWDDPQIAAQNPGVTLPAAAITAVHRSDKSGTTGNFTDYLHGAAGSDWSAGAVEEWPSELGGEAAQGTSGVVEAVQNGSGTIGYVDASRAGDFSSVKVKVGAEYVTHTPAAAAKIVDASPVEEGRSPGDIAITIKRDSTDSGVYPIVLVSYAIACSEYADPKVGELTKAYLEYIVSAEGQNLAAERAGSAPLSADMQAKIAAIIKNIK</sequence>
<keyword evidence="8" id="KW-1185">Reference proteome</keyword>
<name>A0A840DMK4_9MICO</name>
<dbReference type="PANTHER" id="PTHR42996">
    <property type="entry name" value="PHOSPHATE-BINDING PROTEIN PSTS"/>
    <property type="match status" value="1"/>
</dbReference>
<dbReference type="Gene3D" id="3.40.190.10">
    <property type="entry name" value="Periplasmic binding protein-like II"/>
    <property type="match status" value="2"/>
</dbReference>
<dbReference type="SUPFAM" id="SSF53850">
    <property type="entry name" value="Periplasmic binding protein-like II"/>
    <property type="match status" value="1"/>
</dbReference>
<comment type="similarity">
    <text evidence="1 4">Belongs to the PstS family.</text>
</comment>
<dbReference type="InterPro" id="IPR050962">
    <property type="entry name" value="Phosphate-bind_PstS"/>
</dbReference>
<dbReference type="EMBL" id="JACIFD010000004">
    <property type="protein sequence ID" value="MBB4071257.1"/>
    <property type="molecule type" value="Genomic_DNA"/>
</dbReference>
<dbReference type="PANTHER" id="PTHR42996:SF1">
    <property type="entry name" value="PHOSPHATE-BINDING PROTEIN PSTS"/>
    <property type="match status" value="1"/>
</dbReference>
<dbReference type="RefSeq" id="WP_343048761.1">
    <property type="nucleotide sequence ID" value="NZ_JACIFD010000004.1"/>
</dbReference>
<evidence type="ECO:0000256" key="3">
    <source>
        <dbReference type="ARBA" id="ARBA00022592"/>
    </source>
</evidence>
<feature type="signal peptide" evidence="5">
    <location>
        <begin position="1"/>
        <end position="24"/>
    </location>
</feature>
<feature type="chain" id="PRO_5032998747" description="Phosphate-binding protein" evidence="5">
    <location>
        <begin position="25"/>
        <end position="369"/>
    </location>
</feature>
<evidence type="ECO:0000256" key="5">
    <source>
        <dbReference type="SAM" id="SignalP"/>
    </source>
</evidence>
<comment type="caution">
    <text evidence="7">The sequence shown here is derived from an EMBL/GenBank/DDBJ whole genome shotgun (WGS) entry which is preliminary data.</text>
</comment>
<evidence type="ECO:0000256" key="1">
    <source>
        <dbReference type="ARBA" id="ARBA00008725"/>
    </source>
</evidence>
<reference evidence="7" key="1">
    <citation type="submission" date="2020-08" db="EMBL/GenBank/DDBJ databases">
        <title>Sequencing the genomes of 1000 actinobacteria strains.</title>
        <authorList>
            <person name="Klenk H.-P."/>
        </authorList>
    </citation>
    <scope>NUCLEOTIDE SEQUENCE [LARGE SCALE GENOMIC DNA]</scope>
    <source>
        <strain evidence="7">DSM 27064</strain>
    </source>
</reference>
<dbReference type="GO" id="GO:0043190">
    <property type="term" value="C:ATP-binding cassette (ABC) transporter complex"/>
    <property type="evidence" value="ECO:0007669"/>
    <property type="project" value="InterPro"/>
</dbReference>
<evidence type="ECO:0000259" key="6">
    <source>
        <dbReference type="Pfam" id="PF12849"/>
    </source>
</evidence>
<evidence type="ECO:0000313" key="7">
    <source>
        <dbReference type="EMBL" id="MBB4071257.1"/>
    </source>
</evidence>
<evidence type="ECO:0000256" key="2">
    <source>
        <dbReference type="ARBA" id="ARBA00022448"/>
    </source>
</evidence>
<dbReference type="InterPro" id="IPR005673">
    <property type="entry name" value="ABC_phos-bd_PstS"/>
</dbReference>
<accession>A0A840DMK4</accession>
<evidence type="ECO:0000313" key="8">
    <source>
        <dbReference type="Proteomes" id="UP000571183"/>
    </source>
</evidence>
<organism evidence="7 8">
    <name type="scientific">Canibacter oris</name>
    <dbReference type="NCBI Taxonomy" id="1365628"/>
    <lineage>
        <taxon>Bacteria</taxon>
        <taxon>Bacillati</taxon>
        <taxon>Actinomycetota</taxon>
        <taxon>Actinomycetes</taxon>
        <taxon>Micrococcales</taxon>
        <taxon>Microbacteriaceae</taxon>
        <taxon>Canibacter</taxon>
    </lineage>
</organism>
<gene>
    <name evidence="7" type="ORF">F5897_000549</name>
</gene>